<comment type="function">
    <text evidence="1">The GINS complex plays an essential role in the initiation of DNA replication.</text>
</comment>
<dbReference type="Proteomes" id="UP000271098">
    <property type="component" value="Unassembled WGS sequence"/>
</dbReference>
<accession>A0A183E066</accession>
<organism evidence="4">
    <name type="scientific">Gongylonema pulchrum</name>
    <dbReference type="NCBI Taxonomy" id="637853"/>
    <lineage>
        <taxon>Eukaryota</taxon>
        <taxon>Metazoa</taxon>
        <taxon>Ecdysozoa</taxon>
        <taxon>Nematoda</taxon>
        <taxon>Chromadorea</taxon>
        <taxon>Rhabditida</taxon>
        <taxon>Spirurina</taxon>
        <taxon>Spiruromorpha</taxon>
        <taxon>Spiruroidea</taxon>
        <taxon>Gongylonematidae</taxon>
        <taxon>Gongylonema</taxon>
    </lineage>
</organism>
<reference evidence="2 3" key="2">
    <citation type="submission" date="2018-11" db="EMBL/GenBank/DDBJ databases">
        <authorList>
            <consortium name="Pathogen Informatics"/>
        </authorList>
    </citation>
    <scope>NUCLEOTIDE SEQUENCE [LARGE SCALE GENOMIC DNA]</scope>
</reference>
<keyword evidence="1" id="KW-0235">DNA replication</keyword>
<dbReference type="InterPro" id="IPR038437">
    <property type="entry name" value="GINS_Psf3_sf"/>
</dbReference>
<evidence type="ECO:0000256" key="1">
    <source>
        <dbReference type="RuleBase" id="RU367161"/>
    </source>
</evidence>
<sequence length="190" mass="22253">MEKRKSMCVIVDKDYYNLKDILACRQILKCLFPAPLGEEVFNLIGQREPEMEDGICYADLPLFMVKSLPNRKVLPPVQFGKMQMEILRASPEHVDIMRLNQFYYIVARHLARLLTGERAQFLAETVLYTFLQRSGWIIKFAIFEGPKSKKLDCMEAELYDKALKSSTQFSEWFFSKQALARKKLAIQKWQ</sequence>
<comment type="subunit">
    <text evidence="1">Component of the GINS complex.</text>
</comment>
<reference evidence="4" key="1">
    <citation type="submission" date="2016-06" db="UniProtKB">
        <authorList>
            <consortium name="WormBaseParasite"/>
        </authorList>
    </citation>
    <scope>IDENTIFICATION</scope>
</reference>
<dbReference type="PANTHER" id="PTHR22768">
    <property type="entry name" value="DNA REPLICATION COMPLEX GINS PROTEIN PSF3"/>
    <property type="match status" value="1"/>
</dbReference>
<gene>
    <name evidence="2" type="ORF">GPUH_LOCUS14357</name>
</gene>
<dbReference type="AlphaFoldDB" id="A0A183E066"/>
<evidence type="ECO:0000313" key="2">
    <source>
        <dbReference type="EMBL" id="VDN24027.1"/>
    </source>
</evidence>
<dbReference type="InterPro" id="IPR036224">
    <property type="entry name" value="GINS_bundle-like_dom_sf"/>
</dbReference>
<comment type="similarity">
    <text evidence="1">Belongs to the GINS3/PSF3 family.</text>
</comment>
<dbReference type="OrthoDB" id="10251744at2759"/>
<dbReference type="WBParaSite" id="GPUH_0001437601-mRNA-1">
    <property type="protein sequence ID" value="GPUH_0001437601-mRNA-1"/>
    <property type="gene ID" value="GPUH_0001437601"/>
</dbReference>
<comment type="subcellular location">
    <subcellularLocation>
        <location evidence="1">Nucleus</location>
    </subcellularLocation>
</comment>
<keyword evidence="1" id="KW-0539">Nucleus</keyword>
<dbReference type="CDD" id="cd11713">
    <property type="entry name" value="GINS_A_psf3"/>
    <property type="match status" value="1"/>
</dbReference>
<evidence type="ECO:0000313" key="4">
    <source>
        <dbReference type="WBParaSite" id="GPUH_0001437601-mRNA-1"/>
    </source>
</evidence>
<dbReference type="PANTHER" id="PTHR22768:SF0">
    <property type="entry name" value="DNA REPLICATION COMPLEX GINS PROTEIN PSF3"/>
    <property type="match status" value="1"/>
</dbReference>
<keyword evidence="3" id="KW-1185">Reference proteome</keyword>
<dbReference type="GO" id="GO:0000811">
    <property type="term" value="C:GINS complex"/>
    <property type="evidence" value="ECO:0007669"/>
    <property type="project" value="UniProtKB-UniRule"/>
</dbReference>
<dbReference type="GO" id="GO:1902975">
    <property type="term" value="P:mitotic DNA replication initiation"/>
    <property type="evidence" value="ECO:0007669"/>
    <property type="project" value="TreeGrafter"/>
</dbReference>
<dbReference type="InterPro" id="IPR010492">
    <property type="entry name" value="GINS_Psf3"/>
</dbReference>
<dbReference type="Gene3D" id="1.20.58.2050">
    <property type="match status" value="1"/>
</dbReference>
<name>A0A183E066_9BILA</name>
<dbReference type="EMBL" id="UYRT01081171">
    <property type="protein sequence ID" value="VDN24027.1"/>
    <property type="molecule type" value="Genomic_DNA"/>
</dbReference>
<dbReference type="SUPFAM" id="SSF158573">
    <property type="entry name" value="GINS helical bundle-like"/>
    <property type="match status" value="1"/>
</dbReference>
<proteinExistence type="inferred from homology"/>
<dbReference type="SUPFAM" id="SSF160059">
    <property type="entry name" value="PriA/YqbF domain"/>
    <property type="match status" value="1"/>
</dbReference>
<protein>
    <recommendedName>
        <fullName evidence="1">DNA replication complex GINS protein PSF3</fullName>
    </recommendedName>
</protein>
<evidence type="ECO:0000313" key="3">
    <source>
        <dbReference type="Proteomes" id="UP000271098"/>
    </source>
</evidence>